<dbReference type="EMBL" id="JAPWTK010000123">
    <property type="protein sequence ID" value="KAJ8949163.1"/>
    <property type="molecule type" value="Genomic_DNA"/>
</dbReference>
<evidence type="ECO:0000313" key="1">
    <source>
        <dbReference type="EMBL" id="KAJ8949163.1"/>
    </source>
</evidence>
<keyword evidence="2" id="KW-1185">Reference proteome</keyword>
<dbReference type="AlphaFoldDB" id="A0AAV8YE38"/>
<accession>A0AAV8YE38</accession>
<name>A0AAV8YE38_9CUCU</name>
<dbReference type="Proteomes" id="UP001162162">
    <property type="component" value="Unassembled WGS sequence"/>
</dbReference>
<proteinExistence type="predicted"/>
<reference evidence="1" key="1">
    <citation type="journal article" date="2023" name="Insect Mol. Biol.">
        <title>Genome sequencing provides insights into the evolution of gene families encoding plant cell wall-degrading enzymes in longhorned beetles.</title>
        <authorList>
            <person name="Shin N.R."/>
            <person name="Okamura Y."/>
            <person name="Kirsch R."/>
            <person name="Pauchet Y."/>
        </authorList>
    </citation>
    <scope>NUCLEOTIDE SEQUENCE</scope>
    <source>
        <strain evidence="1">AMC_N1</strain>
    </source>
</reference>
<protein>
    <submittedName>
        <fullName evidence="1">Uncharacterized protein</fullName>
    </submittedName>
</protein>
<sequence>MSDSEFSLTPPKLFMSKVVVVFGIARTCRICAISQVTLEDIEDSGTLLIVKLKQTKNDVNRKFWSY</sequence>
<comment type="caution">
    <text evidence="1">The sequence shown here is derived from an EMBL/GenBank/DDBJ whole genome shotgun (WGS) entry which is preliminary data.</text>
</comment>
<gene>
    <name evidence="1" type="ORF">NQ318_012912</name>
</gene>
<organism evidence="1 2">
    <name type="scientific">Aromia moschata</name>
    <dbReference type="NCBI Taxonomy" id="1265417"/>
    <lineage>
        <taxon>Eukaryota</taxon>
        <taxon>Metazoa</taxon>
        <taxon>Ecdysozoa</taxon>
        <taxon>Arthropoda</taxon>
        <taxon>Hexapoda</taxon>
        <taxon>Insecta</taxon>
        <taxon>Pterygota</taxon>
        <taxon>Neoptera</taxon>
        <taxon>Endopterygota</taxon>
        <taxon>Coleoptera</taxon>
        <taxon>Polyphaga</taxon>
        <taxon>Cucujiformia</taxon>
        <taxon>Chrysomeloidea</taxon>
        <taxon>Cerambycidae</taxon>
        <taxon>Cerambycinae</taxon>
        <taxon>Callichromatini</taxon>
        <taxon>Aromia</taxon>
    </lineage>
</organism>
<evidence type="ECO:0000313" key="2">
    <source>
        <dbReference type="Proteomes" id="UP001162162"/>
    </source>
</evidence>